<feature type="coiled-coil region" evidence="1">
    <location>
        <begin position="125"/>
        <end position="215"/>
    </location>
</feature>
<evidence type="ECO:0000313" key="3">
    <source>
        <dbReference type="Proteomes" id="UP000324924"/>
    </source>
</evidence>
<keyword evidence="1" id="KW-0175">Coiled coil</keyword>
<evidence type="ECO:0000256" key="1">
    <source>
        <dbReference type="SAM" id="Coils"/>
    </source>
</evidence>
<accession>A0A5C0UJF0</accession>
<proteinExistence type="predicted"/>
<feature type="coiled-coil region" evidence="1">
    <location>
        <begin position="241"/>
        <end position="341"/>
    </location>
</feature>
<dbReference type="EMBL" id="CP043314">
    <property type="protein sequence ID" value="QEK38934.1"/>
    <property type="molecule type" value="Genomic_DNA"/>
</dbReference>
<dbReference type="KEGG" id="nabu:FZC36_00580"/>
<organism evidence="2 3">
    <name type="scientific">Candidatus Nesciobacter abundans</name>
    <dbReference type="NCBI Taxonomy" id="2601668"/>
    <lineage>
        <taxon>Bacteria</taxon>
        <taxon>Pseudomonadati</taxon>
        <taxon>Pseudomonadota</taxon>
        <taxon>Alphaproteobacteria</taxon>
        <taxon>Holosporales</taxon>
        <taxon>Holosporaceae</taxon>
        <taxon>Candidatus Nesciobacter</taxon>
    </lineage>
</organism>
<gene>
    <name evidence="2" type="ORF">FZC36_00580</name>
</gene>
<protein>
    <submittedName>
        <fullName evidence="2">Uncharacterized protein</fullName>
    </submittedName>
</protein>
<dbReference type="AlphaFoldDB" id="A0A5C0UJF0"/>
<reference evidence="2 3" key="1">
    <citation type="submission" date="2019-08" db="EMBL/GenBank/DDBJ databases">
        <title>Highly reduced genomes of protist endosymbionts show evolutionary convergence.</title>
        <authorList>
            <person name="George E."/>
            <person name="Husnik F."/>
            <person name="Tashyreva D."/>
            <person name="Prokopchuk G."/>
            <person name="Horak A."/>
            <person name="Kwong W.K."/>
            <person name="Lukes J."/>
            <person name="Keeling P.J."/>
        </authorList>
    </citation>
    <scope>NUCLEOTIDE SEQUENCE [LARGE SCALE GENOMIC DNA]</scope>
    <source>
        <strain evidence="2">1604HC</strain>
    </source>
</reference>
<dbReference type="RefSeq" id="WP_148972057.1">
    <property type="nucleotide sequence ID" value="NZ_CP043314.1"/>
</dbReference>
<evidence type="ECO:0000313" key="2">
    <source>
        <dbReference type="EMBL" id="QEK38934.1"/>
    </source>
</evidence>
<sequence>MNVKKYITLLALCNMINAMPGEIHSMESGDLSSSEKYETMTAVSVSSTGTMMSSAHININAWLDKIETEKDKHICMEIAQIAKCKLQNMHCKLTMTRQLLETQQQAVLNLSDMNRDLRSSNKALNDTVSESLKKERESYAELSKEKDKRFNEKEISNQELLSEKEKLAFAIKELADKRARLECSGVAIEKAESSLEKLEKNLNSKELELESVKSEKQEAVLSLVKESTSKECNEKHNTERILHLNKLLEEAKCTIKNLQEDSEKSHNKSLSQAMEISSLKEVVQNLKSAESSKDTEIEKLREKVNALESKLENALEFKVENAKLESEIKNSDRSMRRKDEDLNGALDQLSFYRAILKEASRPDAALVGDKVASIFKESSCSVKKELATEFIDAFDLKLDTKDKESAWNKLLSIMIISIKLNEAMGNNIVGKQLYLKEVLNANTGITFIANKKPDQRLHIKNFI</sequence>
<keyword evidence="3" id="KW-1185">Reference proteome</keyword>
<dbReference type="Proteomes" id="UP000324924">
    <property type="component" value="Chromosome"/>
</dbReference>
<name>A0A5C0UJF0_9PROT</name>